<evidence type="ECO:0000313" key="2">
    <source>
        <dbReference type="Proteomes" id="UP001430584"/>
    </source>
</evidence>
<comment type="caution">
    <text evidence="1">The sequence shown here is derived from an EMBL/GenBank/DDBJ whole genome shotgun (WGS) entry which is preliminary data.</text>
</comment>
<organism evidence="1 2">
    <name type="scientific">Diplodia seriata</name>
    <dbReference type="NCBI Taxonomy" id="420778"/>
    <lineage>
        <taxon>Eukaryota</taxon>
        <taxon>Fungi</taxon>
        <taxon>Dikarya</taxon>
        <taxon>Ascomycota</taxon>
        <taxon>Pezizomycotina</taxon>
        <taxon>Dothideomycetes</taxon>
        <taxon>Dothideomycetes incertae sedis</taxon>
        <taxon>Botryosphaeriales</taxon>
        <taxon>Botryosphaeriaceae</taxon>
        <taxon>Diplodia</taxon>
    </lineage>
</organism>
<dbReference type="Proteomes" id="UP001430584">
    <property type="component" value="Unassembled WGS sequence"/>
</dbReference>
<dbReference type="RefSeq" id="XP_066628053.1">
    <property type="nucleotide sequence ID" value="XM_066781770.1"/>
</dbReference>
<name>A0ABR3BYD3_9PEZI</name>
<reference evidence="1 2" key="1">
    <citation type="submission" date="2024-02" db="EMBL/GenBank/DDBJ databases">
        <title>De novo assembly and annotation of 12 fungi associated with fruit tree decline syndrome in Ontario, Canada.</title>
        <authorList>
            <person name="Sulman M."/>
            <person name="Ellouze W."/>
            <person name="Ilyukhin E."/>
        </authorList>
    </citation>
    <scope>NUCLEOTIDE SEQUENCE [LARGE SCALE GENOMIC DNA]</scope>
    <source>
        <strain evidence="1 2">FDS-637</strain>
    </source>
</reference>
<sequence length="432" mass="49563">MDAIIEREIFNDLDVASDVPPALSDVGILPQRSITLSRFKKMMERDDGRRRSIVSRISIRAHYLYSLESEEARSDAGQAVNNEHFSRSIHKMWKVLEDWGAANRRPLTLDLAASSMLPPKIDARCPQRDKPYLHLTGAPLPRLRGVGSFELDDDPRIWPPSLFRMVGSMTALTSTTFVFDDMMGDDELRQQYREDLGKSLSLIPPTCTDFEARFCSRYCAFDSEEPVVAASKPDILCINLRRHLATHLRDLRLDCLRVSPALFWPSAFEQQQQQQPLPSPPSWPHLEILEVVFEQQDSYGLFHADHTVDELTHYATLPARDRMDLSLTRSIPRPERGLYQLFAAAGRAVRLGGMPRLERLHATGQHVKFFFGHWNGDEEFEINWKSIPSVAWTDEMFEAWGLAREDCRVDSSEGDPWDGRTDWLLEADVPWR</sequence>
<evidence type="ECO:0000313" key="1">
    <source>
        <dbReference type="EMBL" id="KAL0253409.1"/>
    </source>
</evidence>
<gene>
    <name evidence="1" type="ORF">SLS55_010388</name>
</gene>
<keyword evidence="2" id="KW-1185">Reference proteome</keyword>
<protein>
    <recommendedName>
        <fullName evidence="3">Oxoglutarate iron-dependent oxygenase</fullName>
    </recommendedName>
</protein>
<dbReference type="EMBL" id="JAJVCZ030000012">
    <property type="protein sequence ID" value="KAL0253409.1"/>
    <property type="molecule type" value="Genomic_DNA"/>
</dbReference>
<dbReference type="GeneID" id="92014473"/>
<evidence type="ECO:0008006" key="3">
    <source>
        <dbReference type="Google" id="ProtNLM"/>
    </source>
</evidence>
<accession>A0ABR3BYD3</accession>
<proteinExistence type="predicted"/>